<dbReference type="Proteomes" id="UP001610335">
    <property type="component" value="Unassembled WGS sequence"/>
</dbReference>
<keyword evidence="3" id="KW-1185">Reference proteome</keyword>
<keyword evidence="1" id="KW-1133">Transmembrane helix</keyword>
<reference evidence="2 3" key="1">
    <citation type="submission" date="2024-07" db="EMBL/GenBank/DDBJ databases">
        <title>Section-level genome sequencing and comparative genomics of Aspergillus sections Usti and Cavernicolus.</title>
        <authorList>
            <consortium name="Lawrence Berkeley National Laboratory"/>
            <person name="Nybo J.L."/>
            <person name="Vesth T.C."/>
            <person name="Theobald S."/>
            <person name="Frisvad J.C."/>
            <person name="Larsen T.O."/>
            <person name="Kjaerboelling I."/>
            <person name="Rothschild-Mancinelli K."/>
            <person name="Lyhne E.K."/>
            <person name="Kogle M.E."/>
            <person name="Barry K."/>
            <person name="Clum A."/>
            <person name="Na H."/>
            <person name="Ledsgaard L."/>
            <person name="Lin J."/>
            <person name="Lipzen A."/>
            <person name="Kuo A."/>
            <person name="Riley R."/>
            <person name="Mondo S."/>
            <person name="LaButti K."/>
            <person name="Haridas S."/>
            <person name="Pangalinan J."/>
            <person name="Salamov A.A."/>
            <person name="Simmons B.A."/>
            <person name="Magnuson J.K."/>
            <person name="Chen J."/>
            <person name="Drula E."/>
            <person name="Henrissat B."/>
            <person name="Wiebenga A."/>
            <person name="Lubbers R.J."/>
            <person name="Gomes A.C."/>
            <person name="Makela M.R."/>
            <person name="Stajich J."/>
            <person name="Grigoriev I.V."/>
            <person name="Mortensen U.H."/>
            <person name="De vries R.P."/>
            <person name="Baker S.E."/>
            <person name="Andersen M.R."/>
        </authorList>
    </citation>
    <scope>NUCLEOTIDE SEQUENCE [LARGE SCALE GENOMIC DNA]</scope>
    <source>
        <strain evidence="2 3">CBS 600.67</strain>
    </source>
</reference>
<organism evidence="2 3">
    <name type="scientific">Aspergillus cavernicola</name>
    <dbReference type="NCBI Taxonomy" id="176166"/>
    <lineage>
        <taxon>Eukaryota</taxon>
        <taxon>Fungi</taxon>
        <taxon>Dikarya</taxon>
        <taxon>Ascomycota</taxon>
        <taxon>Pezizomycotina</taxon>
        <taxon>Eurotiomycetes</taxon>
        <taxon>Eurotiomycetidae</taxon>
        <taxon>Eurotiales</taxon>
        <taxon>Aspergillaceae</taxon>
        <taxon>Aspergillus</taxon>
        <taxon>Aspergillus subgen. Nidulantes</taxon>
    </lineage>
</organism>
<evidence type="ECO:0000313" key="3">
    <source>
        <dbReference type="Proteomes" id="UP001610335"/>
    </source>
</evidence>
<name>A0ABR4IKB8_9EURO</name>
<feature type="transmembrane region" description="Helical" evidence="1">
    <location>
        <begin position="51"/>
        <end position="78"/>
    </location>
</feature>
<dbReference type="EMBL" id="JBFXLS010000021">
    <property type="protein sequence ID" value="KAL2828180.1"/>
    <property type="molecule type" value="Genomic_DNA"/>
</dbReference>
<keyword evidence="1" id="KW-0812">Transmembrane</keyword>
<sequence length="79" mass="9071">MIIFVLHLDIFNFRFFFFFQDPLLFGVFPFFGPFFCRKIPSDKGSVVSLSFLAFIVTLVSGLAKVIVLLHLSIVFLYVA</sequence>
<protein>
    <submittedName>
        <fullName evidence="2">Uncharacterized protein</fullName>
    </submittedName>
</protein>
<comment type="caution">
    <text evidence="2">The sequence shown here is derived from an EMBL/GenBank/DDBJ whole genome shotgun (WGS) entry which is preliminary data.</text>
</comment>
<accession>A0ABR4IKB8</accession>
<gene>
    <name evidence="2" type="ORF">BDW59DRAFT_51310</name>
</gene>
<keyword evidence="1" id="KW-0472">Membrane</keyword>
<evidence type="ECO:0000313" key="2">
    <source>
        <dbReference type="EMBL" id="KAL2828180.1"/>
    </source>
</evidence>
<feature type="transmembrane region" description="Helical" evidence="1">
    <location>
        <begin position="12"/>
        <end position="31"/>
    </location>
</feature>
<evidence type="ECO:0000256" key="1">
    <source>
        <dbReference type="SAM" id="Phobius"/>
    </source>
</evidence>
<proteinExistence type="predicted"/>